<sequence length="702" mass="77426">MEPRSSVPDNTSKQQSPVRTVQDPDVHGLIVLSDSFELFEGTQIVSSASAHARGSRNSDASFERLDRLEGLLEGLAQQQTEFLVNQRRLEGQLKSHAEESRTPPSENSSNASTGFIRARDRRMRMGSLDAPRPTAAPTAPMRTPLQYQPPQQQQQVPPPHVEQPVLLPVNFGVKIQKPRNLDWPKFSGKETYAAIGADFKSWGLRFLQRLGAAQQMSGGDWPAEFKILTLNGKLDGTALVYFEKMLPGWTIGIELMSKEKHTSKSWPKHYQYLVYVAERSGNSEQRVLQCLCKSAPAYVQRAILTRLNSQRTDHLQQAAELVSFAIEYEANTAKHNNTSGSNKGNRCGLGRSGRAHSGGHNDQSGRGSGLVARVGEEQEQRRDSDESCVGCVDVCELENSSSDSWILDSGSSVHLVKDSNMLSDALDCDKVCRAVNGGEMRVTKVGTVKFKTVVGGKEVAVDMSEVYYADTLVDIIISYGRHRTVLNVVSCMLFASGLPLYFWGNTVDANPKRMSPLEMLTGAVPCISDVVTFGSPCTPYRDPGKKAWKPRAQVGMIVGKNDETKGYKVYLSKDRIVITTQHISKKNEQLQAQLERENPDLRRAVEEREEAAKRKEPALDADDAIPVKKTRPTGKSNRKLAKKAKTTQKKNTKNAVEDAAVSEGARDEGVPSSTDNTDPRTIFRGAKHVPVARVDVVALKDP</sequence>
<feature type="region of interest" description="Disordered" evidence="1">
    <location>
        <begin position="93"/>
        <end position="159"/>
    </location>
</feature>
<feature type="compositionally biased region" description="Basic residues" evidence="1">
    <location>
        <begin position="628"/>
        <end position="652"/>
    </location>
</feature>
<evidence type="ECO:0000256" key="1">
    <source>
        <dbReference type="SAM" id="MobiDB-lite"/>
    </source>
</evidence>
<dbReference type="AlphaFoldDB" id="W2M5U7"/>
<accession>W2M5U7</accession>
<feature type="compositionally biased region" description="Low complexity" evidence="1">
    <location>
        <begin position="130"/>
        <end position="155"/>
    </location>
</feature>
<name>W2M5U7_PHYNI</name>
<feature type="region of interest" description="Disordered" evidence="1">
    <location>
        <begin position="334"/>
        <end position="368"/>
    </location>
</feature>
<evidence type="ECO:0000313" key="3">
    <source>
        <dbReference type="EMBL" id="ETM30958.1"/>
    </source>
</evidence>
<dbReference type="InterPro" id="IPR054722">
    <property type="entry name" value="PolX-like_BBD"/>
</dbReference>
<dbReference type="VEuPathDB" id="FungiDB:PPTG_09191"/>
<feature type="compositionally biased region" description="Basic and acidic residues" evidence="1">
    <location>
        <begin position="594"/>
        <end position="618"/>
    </location>
</feature>
<proteinExistence type="predicted"/>
<protein>
    <recommendedName>
        <fullName evidence="2">Retrovirus-related Pol polyprotein from transposon TNT 1-94-like beta-barrel domain-containing protein</fullName>
    </recommendedName>
</protein>
<evidence type="ECO:0000259" key="2">
    <source>
        <dbReference type="Pfam" id="PF22936"/>
    </source>
</evidence>
<feature type="compositionally biased region" description="Polar residues" evidence="1">
    <location>
        <begin position="334"/>
        <end position="344"/>
    </location>
</feature>
<feature type="region of interest" description="Disordered" evidence="1">
    <location>
        <begin position="1"/>
        <end position="25"/>
    </location>
</feature>
<feature type="region of interest" description="Disordered" evidence="1">
    <location>
        <begin position="588"/>
        <end position="684"/>
    </location>
</feature>
<organism evidence="3">
    <name type="scientific">Phytophthora nicotianae</name>
    <name type="common">Potato buckeye rot agent</name>
    <name type="synonym">Phytophthora parasitica</name>
    <dbReference type="NCBI Taxonomy" id="4792"/>
    <lineage>
        <taxon>Eukaryota</taxon>
        <taxon>Sar</taxon>
        <taxon>Stramenopiles</taxon>
        <taxon>Oomycota</taxon>
        <taxon>Peronosporomycetes</taxon>
        <taxon>Peronosporales</taxon>
        <taxon>Peronosporaceae</taxon>
        <taxon>Phytophthora</taxon>
    </lineage>
</organism>
<reference evidence="3" key="1">
    <citation type="submission" date="2013-11" db="EMBL/GenBank/DDBJ databases">
        <title>The Genome Sequence of Phytophthora parasitica IAC_01/95.</title>
        <authorList>
            <consortium name="The Broad Institute Genomics Platform"/>
            <person name="Russ C."/>
            <person name="Tyler B."/>
            <person name="Panabieres F."/>
            <person name="Shan W."/>
            <person name="Tripathy S."/>
            <person name="Grunwald N."/>
            <person name="Machado M."/>
            <person name="Johnson C.S."/>
            <person name="Arredondo F."/>
            <person name="Hong C."/>
            <person name="Coffey M."/>
            <person name="Young S.K."/>
            <person name="Zeng Q."/>
            <person name="Gargeya S."/>
            <person name="Fitzgerald M."/>
            <person name="Abouelleil A."/>
            <person name="Alvarado L."/>
            <person name="Chapman S.B."/>
            <person name="Gainer-Dewar J."/>
            <person name="Goldberg J."/>
            <person name="Griggs A."/>
            <person name="Gujja S."/>
            <person name="Hansen M."/>
            <person name="Howarth C."/>
            <person name="Imamovic A."/>
            <person name="Ireland A."/>
            <person name="Larimer J."/>
            <person name="McCowan C."/>
            <person name="Murphy C."/>
            <person name="Pearson M."/>
            <person name="Poon T.W."/>
            <person name="Priest M."/>
            <person name="Roberts A."/>
            <person name="Saif S."/>
            <person name="Shea T."/>
            <person name="Sykes S."/>
            <person name="Wortman J."/>
            <person name="Nusbaum C."/>
            <person name="Birren B."/>
        </authorList>
    </citation>
    <scope>NUCLEOTIDE SEQUENCE [LARGE SCALE GENOMIC DNA]</scope>
    <source>
        <strain evidence="3">IAC_01/95</strain>
    </source>
</reference>
<dbReference type="Pfam" id="PF22936">
    <property type="entry name" value="Pol_BBD"/>
    <property type="match status" value="1"/>
</dbReference>
<dbReference type="VEuPathDB" id="FungiDB:PPTG_15881"/>
<feature type="compositionally biased region" description="Polar residues" evidence="1">
    <location>
        <begin position="7"/>
        <end position="19"/>
    </location>
</feature>
<dbReference type="Proteomes" id="UP000054532">
    <property type="component" value="Unassembled WGS sequence"/>
</dbReference>
<dbReference type="EMBL" id="KI696683">
    <property type="protein sequence ID" value="ETM30958.1"/>
    <property type="molecule type" value="Genomic_DNA"/>
</dbReference>
<feature type="domain" description="Retrovirus-related Pol polyprotein from transposon TNT 1-94-like beta-barrel" evidence="2">
    <location>
        <begin position="405"/>
        <end position="481"/>
    </location>
</feature>
<gene>
    <name evidence="3" type="ORF">L914_21377</name>
</gene>
<feature type="compositionally biased region" description="Polar residues" evidence="1">
    <location>
        <begin position="102"/>
        <end position="113"/>
    </location>
</feature>